<evidence type="ECO:0000313" key="4">
    <source>
        <dbReference type="Proteomes" id="UP001596470"/>
    </source>
</evidence>
<proteinExistence type="predicted"/>
<feature type="region of interest" description="Disordered" evidence="1">
    <location>
        <begin position="1"/>
        <end position="43"/>
    </location>
</feature>
<dbReference type="RefSeq" id="WP_382356906.1">
    <property type="nucleotide sequence ID" value="NZ_JBHMBP010000006.1"/>
</dbReference>
<comment type="caution">
    <text evidence="3">The sequence shown here is derived from an EMBL/GenBank/DDBJ whole genome shotgun (WGS) entry which is preliminary data.</text>
</comment>
<feature type="domain" description="Hemerythrin-like" evidence="2">
    <location>
        <begin position="53"/>
        <end position="176"/>
    </location>
</feature>
<gene>
    <name evidence="3" type="ORF">ACFQS3_24975</name>
</gene>
<evidence type="ECO:0000313" key="3">
    <source>
        <dbReference type="EMBL" id="MFC6960454.1"/>
    </source>
</evidence>
<dbReference type="Proteomes" id="UP001596470">
    <property type="component" value="Unassembled WGS sequence"/>
</dbReference>
<dbReference type="Pfam" id="PF01814">
    <property type="entry name" value="Hemerythrin"/>
    <property type="match status" value="1"/>
</dbReference>
<accession>A0ABW2DGW8</accession>
<dbReference type="EMBL" id="JBHSYS010000006">
    <property type="protein sequence ID" value="MFC6960454.1"/>
    <property type="molecule type" value="Genomic_DNA"/>
</dbReference>
<sequence>MEFEESCHDRDHRPPPPERIRCRTAPPPPGPGRRSPKEHDISSETDRLVAFSTQLRGVHQRLRQALDLARRQIDDEFDDRAGEDLLVYCRGFCAALSGHHQSEDRGLFPEITAAHPELGPVIANLMRDHNMLEHLLGGFAAAIDAKADDDTLHRHLDGIGAVMETHFGYEERQLLTVLDALALDADPKDLLGDLA</sequence>
<organism evidence="3 4">
    <name type="scientific">Glycomyces mayteni</name>
    <dbReference type="NCBI Taxonomy" id="543887"/>
    <lineage>
        <taxon>Bacteria</taxon>
        <taxon>Bacillati</taxon>
        <taxon>Actinomycetota</taxon>
        <taxon>Actinomycetes</taxon>
        <taxon>Glycomycetales</taxon>
        <taxon>Glycomycetaceae</taxon>
        <taxon>Glycomyces</taxon>
    </lineage>
</organism>
<dbReference type="Gene3D" id="1.20.120.520">
    <property type="entry name" value="nmb1532 protein domain like"/>
    <property type="match status" value="1"/>
</dbReference>
<feature type="compositionally biased region" description="Basic and acidic residues" evidence="1">
    <location>
        <begin position="1"/>
        <end position="21"/>
    </location>
</feature>
<evidence type="ECO:0000256" key="1">
    <source>
        <dbReference type="SAM" id="MobiDB-lite"/>
    </source>
</evidence>
<protein>
    <submittedName>
        <fullName evidence="3">Hemerythrin domain-containing protein</fullName>
    </submittedName>
</protein>
<keyword evidence="4" id="KW-1185">Reference proteome</keyword>
<dbReference type="InterPro" id="IPR012312">
    <property type="entry name" value="Hemerythrin-like"/>
</dbReference>
<evidence type="ECO:0000259" key="2">
    <source>
        <dbReference type="Pfam" id="PF01814"/>
    </source>
</evidence>
<name>A0ABW2DGW8_9ACTN</name>
<reference evidence="4" key="1">
    <citation type="journal article" date="2019" name="Int. J. Syst. Evol. Microbiol.">
        <title>The Global Catalogue of Microorganisms (GCM) 10K type strain sequencing project: providing services to taxonomists for standard genome sequencing and annotation.</title>
        <authorList>
            <consortium name="The Broad Institute Genomics Platform"/>
            <consortium name="The Broad Institute Genome Sequencing Center for Infectious Disease"/>
            <person name="Wu L."/>
            <person name="Ma J."/>
        </authorList>
    </citation>
    <scope>NUCLEOTIDE SEQUENCE [LARGE SCALE GENOMIC DNA]</scope>
    <source>
        <strain evidence="4">KACC 12634</strain>
    </source>
</reference>